<dbReference type="PANTHER" id="PTHR32439">
    <property type="entry name" value="FERREDOXIN--NITRITE REDUCTASE, CHLOROPLASTIC"/>
    <property type="match status" value="1"/>
</dbReference>
<evidence type="ECO:0000256" key="4">
    <source>
        <dbReference type="ARBA" id="ARBA00023002"/>
    </source>
</evidence>
<evidence type="ECO:0000256" key="1">
    <source>
        <dbReference type="ARBA" id="ARBA00022485"/>
    </source>
</evidence>
<evidence type="ECO:0000259" key="8">
    <source>
        <dbReference type="Pfam" id="PF03460"/>
    </source>
</evidence>
<dbReference type="RefSeq" id="WP_092055954.1">
    <property type="nucleotide sequence ID" value="NZ_FOJJ01000012.1"/>
</dbReference>
<evidence type="ECO:0000256" key="3">
    <source>
        <dbReference type="ARBA" id="ARBA00022723"/>
    </source>
</evidence>
<organism evidence="9 10">
    <name type="scientific">Trichloromonas acetexigens</name>
    <dbReference type="NCBI Taxonomy" id="38815"/>
    <lineage>
        <taxon>Bacteria</taxon>
        <taxon>Pseudomonadati</taxon>
        <taxon>Thermodesulfobacteriota</taxon>
        <taxon>Desulfuromonadia</taxon>
        <taxon>Desulfuromonadales</taxon>
        <taxon>Trichloromonadaceae</taxon>
        <taxon>Trichloromonas</taxon>
    </lineage>
</organism>
<proteinExistence type="predicted"/>
<dbReference type="GO" id="GO:0051539">
    <property type="term" value="F:4 iron, 4 sulfur cluster binding"/>
    <property type="evidence" value="ECO:0007669"/>
    <property type="project" value="UniProtKB-KW"/>
</dbReference>
<dbReference type="Proteomes" id="UP000317155">
    <property type="component" value="Unassembled WGS sequence"/>
</dbReference>
<dbReference type="Gene3D" id="3.90.480.10">
    <property type="entry name" value="Sulfite Reductase Hemoprotein,Domain 2"/>
    <property type="match status" value="1"/>
</dbReference>
<dbReference type="GO" id="GO:0020037">
    <property type="term" value="F:heme binding"/>
    <property type="evidence" value="ECO:0007669"/>
    <property type="project" value="InterPro"/>
</dbReference>
<evidence type="ECO:0000256" key="2">
    <source>
        <dbReference type="ARBA" id="ARBA00022617"/>
    </source>
</evidence>
<keyword evidence="10" id="KW-1185">Reference proteome</keyword>
<gene>
    <name evidence="9" type="ORF">FL622_03920</name>
</gene>
<evidence type="ECO:0000256" key="6">
    <source>
        <dbReference type="ARBA" id="ARBA00023014"/>
    </source>
</evidence>
<dbReference type="OrthoDB" id="9803707at2"/>
<feature type="domain" description="Nitrite/Sulfite reductase ferredoxin-like" evidence="8">
    <location>
        <begin position="260"/>
        <end position="315"/>
    </location>
</feature>
<dbReference type="InterPro" id="IPR045854">
    <property type="entry name" value="NO2/SO3_Rdtase_4Fe4S_sf"/>
</dbReference>
<evidence type="ECO:0000256" key="5">
    <source>
        <dbReference type="ARBA" id="ARBA00023004"/>
    </source>
</evidence>
<dbReference type="PANTHER" id="PTHR32439:SF9">
    <property type="entry name" value="BLR3264 PROTEIN"/>
    <property type="match status" value="1"/>
</dbReference>
<sequence>MTSTAEIDYQQLRLDGIYRQNEAGELMLRVKIPAGVLSAEQARKIGDLAERFARNELHLTTRGSIELHWLRYEDLAPVAVGLAAVGLTTRGACGGAVRGIACSASFTAGSDRVQTLARRLHRHFTGNPHFEGLPKKFKIGIDDDYAGARHLIQDVGLVQADAGRYDVWLAGGLGREPRAGFRFAEQVDEDRLIPLIEAVVRVYRKHAPAGRRLKFLADRLGEARLRELIRDEQLGAPERFPPPVLERSPLPGPVAAEPVEVPIFAGELTAERLRRLADIAAEHGGGFLAVNGNQNISFAPADGAARAAIEKALAAEGLTSGASAAEATLRVCPGSHLCRMGLAPTRDVARQLLAVLGPEGQKLSWAISGCSNSCAQAQLADAGILATHSVKAADGARQPRFSLLRRTDAGFGRAVAENLDLDGLLLAVRNQG</sequence>
<feature type="domain" description="Nitrite/sulphite reductase 4Fe-4S" evidence="7">
    <location>
        <begin position="114"/>
        <end position="235"/>
    </location>
</feature>
<dbReference type="AlphaFoldDB" id="A0A550JJ45"/>
<feature type="domain" description="Nitrite/Sulfite reductase ferredoxin-like" evidence="8">
    <location>
        <begin position="19"/>
        <end position="84"/>
    </location>
</feature>
<keyword evidence="5" id="KW-0408">Iron</keyword>
<comment type="caution">
    <text evidence="9">The sequence shown here is derived from an EMBL/GenBank/DDBJ whole genome shotgun (WGS) entry which is preliminary data.</text>
</comment>
<dbReference type="InterPro" id="IPR005117">
    <property type="entry name" value="NiRdtase/SiRdtase_haem-b_fer"/>
</dbReference>
<protein>
    <submittedName>
        <fullName evidence="9">Nitrite/sulfite reductase</fullName>
    </submittedName>
</protein>
<keyword evidence="2" id="KW-0349">Heme</keyword>
<keyword evidence="1" id="KW-0004">4Fe-4S</keyword>
<keyword evidence="4" id="KW-0560">Oxidoreductase</keyword>
<name>A0A550JJ45_9BACT</name>
<dbReference type="SUPFAM" id="SSF55124">
    <property type="entry name" value="Nitrite/Sulfite reductase N-terminal domain-like"/>
    <property type="match status" value="2"/>
</dbReference>
<evidence type="ECO:0000313" key="9">
    <source>
        <dbReference type="EMBL" id="TRO83237.1"/>
    </source>
</evidence>
<dbReference type="Pfam" id="PF03460">
    <property type="entry name" value="NIR_SIR_ferr"/>
    <property type="match status" value="2"/>
</dbReference>
<dbReference type="PRINTS" id="PR00397">
    <property type="entry name" value="SIROHAEM"/>
</dbReference>
<dbReference type="EMBL" id="VJVV01000002">
    <property type="protein sequence ID" value="TRO83237.1"/>
    <property type="molecule type" value="Genomic_DNA"/>
</dbReference>
<dbReference type="InterPro" id="IPR006067">
    <property type="entry name" value="NO2/SO3_Rdtase_4Fe4S_dom"/>
</dbReference>
<evidence type="ECO:0000259" key="7">
    <source>
        <dbReference type="Pfam" id="PF01077"/>
    </source>
</evidence>
<evidence type="ECO:0000313" key="10">
    <source>
        <dbReference type="Proteomes" id="UP000317155"/>
    </source>
</evidence>
<dbReference type="SUPFAM" id="SSF56014">
    <property type="entry name" value="Nitrite and sulphite reductase 4Fe-4S domain-like"/>
    <property type="match status" value="2"/>
</dbReference>
<dbReference type="InterPro" id="IPR051329">
    <property type="entry name" value="NIR_SIR_4Fe-4S"/>
</dbReference>
<dbReference type="Pfam" id="PF01077">
    <property type="entry name" value="NIR_SIR"/>
    <property type="match status" value="1"/>
</dbReference>
<dbReference type="InterPro" id="IPR006066">
    <property type="entry name" value="NO2/SO3_Rdtase_FeS/sirohaem_BS"/>
</dbReference>
<dbReference type="GO" id="GO:0016491">
    <property type="term" value="F:oxidoreductase activity"/>
    <property type="evidence" value="ECO:0007669"/>
    <property type="project" value="UniProtKB-KW"/>
</dbReference>
<reference evidence="9 10" key="1">
    <citation type="submission" date="2019-07" db="EMBL/GenBank/DDBJ databases">
        <title>Insights of Desulfuromonas acetexigens electromicrobiology.</title>
        <authorList>
            <person name="Katuri K."/>
            <person name="Sapireddy V."/>
            <person name="Shaw D.R."/>
            <person name="Saikaly P."/>
        </authorList>
    </citation>
    <scope>NUCLEOTIDE SEQUENCE [LARGE SCALE GENOMIC DNA]</scope>
    <source>
        <strain evidence="9 10">2873</strain>
    </source>
</reference>
<dbReference type="InterPro" id="IPR036136">
    <property type="entry name" value="Nit/Sulf_reduc_fer-like_dom_sf"/>
</dbReference>
<dbReference type="Gene3D" id="3.30.413.10">
    <property type="entry name" value="Sulfite Reductase Hemoprotein, domain 1"/>
    <property type="match status" value="2"/>
</dbReference>
<keyword evidence="6" id="KW-0411">Iron-sulfur</keyword>
<dbReference type="GO" id="GO:0046872">
    <property type="term" value="F:metal ion binding"/>
    <property type="evidence" value="ECO:0007669"/>
    <property type="project" value="UniProtKB-KW"/>
</dbReference>
<keyword evidence="3" id="KW-0479">Metal-binding</keyword>
<accession>A0A550JJ45</accession>